<evidence type="ECO:0000256" key="7">
    <source>
        <dbReference type="ARBA" id="ARBA00025067"/>
    </source>
</evidence>
<dbReference type="OrthoDB" id="9804315at2"/>
<keyword evidence="5 8" id="KW-0521">NADP</keyword>
<dbReference type="GO" id="GO:0005829">
    <property type="term" value="C:cytosol"/>
    <property type="evidence" value="ECO:0007669"/>
    <property type="project" value="TreeGrafter"/>
</dbReference>
<protein>
    <recommendedName>
        <fullName evidence="3 8">Dihydrofolate reductase</fullName>
        <ecNumber evidence="3 8">1.5.1.3</ecNumber>
    </recommendedName>
</protein>
<evidence type="ECO:0000256" key="4">
    <source>
        <dbReference type="ARBA" id="ARBA00022563"/>
    </source>
</evidence>
<dbReference type="InParanoid" id="A0A4R6QU32"/>
<dbReference type="PIRSF" id="PIRSF000194">
    <property type="entry name" value="DHFR"/>
    <property type="match status" value="1"/>
</dbReference>
<reference evidence="10 11" key="1">
    <citation type="submission" date="2019-03" db="EMBL/GenBank/DDBJ databases">
        <title>Genomic Encyclopedia of Type Strains, Phase IV (KMG-IV): sequencing the most valuable type-strain genomes for metagenomic binning, comparative biology and taxonomic classification.</title>
        <authorList>
            <person name="Goeker M."/>
        </authorList>
    </citation>
    <scope>NUCLEOTIDE SEQUENCE [LARGE SCALE GENOMIC DNA]</scope>
    <source>
        <strain evidence="10 11">DSM 16998</strain>
    </source>
</reference>
<name>A0A4R6QU32_9BURK</name>
<sequence length="163" mass="18152">MTQVALIAAVARNGAIGRGNDLLFKLPEDQKHFRAVTMGCPVIMGRRTWDSLPERFRPLPGRRNLVVTRNVGWRDNGAEAFTSLEAALAAVADAPKVFVIGGGELYALALPLAQELVLTEVDAEVDGDIFFPAWDRSRFTERSREVRQAQGLHYDFAHYTRIN</sequence>
<evidence type="ECO:0000256" key="6">
    <source>
        <dbReference type="ARBA" id="ARBA00023002"/>
    </source>
</evidence>
<dbReference type="AlphaFoldDB" id="A0A4R6QU32"/>
<keyword evidence="4 8" id="KW-0554">One-carbon metabolism</keyword>
<dbReference type="Pfam" id="PF00186">
    <property type="entry name" value="DHFR_1"/>
    <property type="match status" value="1"/>
</dbReference>
<dbReference type="GO" id="GO:0046655">
    <property type="term" value="P:folic acid metabolic process"/>
    <property type="evidence" value="ECO:0007669"/>
    <property type="project" value="TreeGrafter"/>
</dbReference>
<evidence type="ECO:0000313" key="11">
    <source>
        <dbReference type="Proteomes" id="UP000295361"/>
    </source>
</evidence>
<comment type="pathway">
    <text evidence="1 8">Cofactor biosynthesis; tetrahydrofolate biosynthesis; 5,6,7,8-tetrahydrofolate from 7,8-dihydrofolate: step 1/1.</text>
</comment>
<comment type="function">
    <text evidence="7 8">Key enzyme in folate metabolism. Catalyzes an essential reaction for de novo glycine and purine synthesis, and for DNA precursor synthesis.</text>
</comment>
<dbReference type="UniPathway" id="UPA00077">
    <property type="reaction ID" value="UER00158"/>
</dbReference>
<dbReference type="GO" id="GO:0006730">
    <property type="term" value="P:one-carbon metabolic process"/>
    <property type="evidence" value="ECO:0007669"/>
    <property type="project" value="UniProtKB-KW"/>
</dbReference>
<comment type="catalytic activity">
    <reaction evidence="8">
        <text>(6S)-5,6,7,8-tetrahydrofolate + NADP(+) = 7,8-dihydrofolate + NADPH + H(+)</text>
        <dbReference type="Rhea" id="RHEA:15009"/>
        <dbReference type="ChEBI" id="CHEBI:15378"/>
        <dbReference type="ChEBI" id="CHEBI:57451"/>
        <dbReference type="ChEBI" id="CHEBI:57453"/>
        <dbReference type="ChEBI" id="CHEBI:57783"/>
        <dbReference type="ChEBI" id="CHEBI:58349"/>
        <dbReference type="EC" id="1.5.1.3"/>
    </reaction>
</comment>
<dbReference type="CDD" id="cd00209">
    <property type="entry name" value="DHFR"/>
    <property type="match status" value="1"/>
</dbReference>
<dbReference type="GO" id="GO:0046654">
    <property type="term" value="P:tetrahydrofolate biosynthetic process"/>
    <property type="evidence" value="ECO:0007669"/>
    <property type="project" value="UniProtKB-UniPathway"/>
</dbReference>
<evidence type="ECO:0000256" key="3">
    <source>
        <dbReference type="ARBA" id="ARBA00012856"/>
    </source>
</evidence>
<organism evidence="10 11">
    <name type="scientific">Roseateles toxinivorans</name>
    <dbReference type="NCBI Taxonomy" id="270368"/>
    <lineage>
        <taxon>Bacteria</taxon>
        <taxon>Pseudomonadati</taxon>
        <taxon>Pseudomonadota</taxon>
        <taxon>Betaproteobacteria</taxon>
        <taxon>Burkholderiales</taxon>
        <taxon>Sphaerotilaceae</taxon>
        <taxon>Roseateles</taxon>
    </lineage>
</organism>
<comment type="caution">
    <text evidence="10">The sequence shown here is derived from an EMBL/GenBank/DDBJ whole genome shotgun (WGS) entry which is preliminary data.</text>
</comment>
<gene>
    <name evidence="10" type="ORF">DES47_101991</name>
</gene>
<keyword evidence="6 8" id="KW-0560">Oxidoreductase</keyword>
<keyword evidence="11" id="KW-1185">Reference proteome</keyword>
<dbReference type="GO" id="GO:0070401">
    <property type="term" value="F:NADP+ binding"/>
    <property type="evidence" value="ECO:0007669"/>
    <property type="project" value="UniProtKB-ARBA"/>
</dbReference>
<evidence type="ECO:0000256" key="2">
    <source>
        <dbReference type="ARBA" id="ARBA00009539"/>
    </source>
</evidence>
<feature type="domain" description="DHFR" evidence="9">
    <location>
        <begin position="3"/>
        <end position="161"/>
    </location>
</feature>
<dbReference type="InterPro" id="IPR001796">
    <property type="entry name" value="DHFR_dom"/>
</dbReference>
<dbReference type="PROSITE" id="PS51330">
    <property type="entry name" value="DHFR_2"/>
    <property type="match status" value="1"/>
</dbReference>
<dbReference type="SUPFAM" id="SSF53597">
    <property type="entry name" value="Dihydrofolate reductase-like"/>
    <property type="match status" value="1"/>
</dbReference>
<dbReference type="FunCoup" id="A0A4R6QU32">
    <property type="interactions" value="537"/>
</dbReference>
<evidence type="ECO:0000313" key="10">
    <source>
        <dbReference type="EMBL" id="TDP74921.1"/>
    </source>
</evidence>
<evidence type="ECO:0000259" key="9">
    <source>
        <dbReference type="PROSITE" id="PS51330"/>
    </source>
</evidence>
<comment type="similarity">
    <text evidence="2 8">Belongs to the dihydrofolate reductase family.</text>
</comment>
<dbReference type="Gene3D" id="3.40.430.10">
    <property type="entry name" value="Dihydrofolate Reductase, subunit A"/>
    <property type="match status" value="1"/>
</dbReference>
<evidence type="ECO:0000256" key="5">
    <source>
        <dbReference type="ARBA" id="ARBA00022857"/>
    </source>
</evidence>
<dbReference type="PANTHER" id="PTHR48069:SF3">
    <property type="entry name" value="DIHYDROFOLATE REDUCTASE"/>
    <property type="match status" value="1"/>
</dbReference>
<dbReference type="InterPro" id="IPR012259">
    <property type="entry name" value="DHFR"/>
</dbReference>
<dbReference type="PRINTS" id="PR00070">
    <property type="entry name" value="DHFR"/>
</dbReference>
<dbReference type="Proteomes" id="UP000295361">
    <property type="component" value="Unassembled WGS sequence"/>
</dbReference>
<dbReference type="GO" id="GO:0004146">
    <property type="term" value="F:dihydrofolate reductase activity"/>
    <property type="evidence" value="ECO:0007669"/>
    <property type="project" value="UniProtKB-EC"/>
</dbReference>
<dbReference type="EMBL" id="SNXS01000001">
    <property type="protein sequence ID" value="TDP74921.1"/>
    <property type="molecule type" value="Genomic_DNA"/>
</dbReference>
<dbReference type="GO" id="GO:0046452">
    <property type="term" value="P:dihydrofolate metabolic process"/>
    <property type="evidence" value="ECO:0007669"/>
    <property type="project" value="TreeGrafter"/>
</dbReference>
<evidence type="ECO:0000256" key="1">
    <source>
        <dbReference type="ARBA" id="ARBA00004903"/>
    </source>
</evidence>
<dbReference type="FunFam" id="3.40.430.10:FF:000001">
    <property type="entry name" value="Dihydrofolate reductase"/>
    <property type="match status" value="1"/>
</dbReference>
<dbReference type="PANTHER" id="PTHR48069">
    <property type="entry name" value="DIHYDROFOLATE REDUCTASE"/>
    <property type="match status" value="1"/>
</dbReference>
<proteinExistence type="inferred from homology"/>
<dbReference type="RefSeq" id="WP_133699511.1">
    <property type="nucleotide sequence ID" value="NZ_SNXS01000001.1"/>
</dbReference>
<accession>A0A4R6QU32</accession>
<dbReference type="EC" id="1.5.1.3" evidence="3 8"/>
<evidence type="ECO:0000256" key="8">
    <source>
        <dbReference type="PIRNR" id="PIRNR000194"/>
    </source>
</evidence>
<dbReference type="InterPro" id="IPR024072">
    <property type="entry name" value="DHFR-like_dom_sf"/>
</dbReference>